<protein>
    <submittedName>
        <fullName evidence="1">Uncharacterized protein</fullName>
    </submittedName>
</protein>
<organism evidence="1 2">
    <name type="scientific">Elysia crispata</name>
    <name type="common">lettuce slug</name>
    <dbReference type="NCBI Taxonomy" id="231223"/>
    <lineage>
        <taxon>Eukaryota</taxon>
        <taxon>Metazoa</taxon>
        <taxon>Spiralia</taxon>
        <taxon>Lophotrochozoa</taxon>
        <taxon>Mollusca</taxon>
        <taxon>Gastropoda</taxon>
        <taxon>Heterobranchia</taxon>
        <taxon>Euthyneura</taxon>
        <taxon>Panpulmonata</taxon>
        <taxon>Sacoglossa</taxon>
        <taxon>Placobranchoidea</taxon>
        <taxon>Plakobranchidae</taxon>
        <taxon>Elysia</taxon>
    </lineage>
</organism>
<proteinExistence type="predicted"/>
<dbReference type="AlphaFoldDB" id="A0AAE0XYZ6"/>
<name>A0AAE0XYZ6_9GAST</name>
<reference evidence="1" key="1">
    <citation type="journal article" date="2023" name="G3 (Bethesda)">
        <title>A reference genome for the long-term kleptoplast-retaining sea slug Elysia crispata morphotype clarki.</title>
        <authorList>
            <person name="Eastman K.E."/>
            <person name="Pendleton A.L."/>
            <person name="Shaikh M.A."/>
            <person name="Suttiyut T."/>
            <person name="Ogas R."/>
            <person name="Tomko P."/>
            <person name="Gavelis G."/>
            <person name="Widhalm J.R."/>
            <person name="Wisecaver J.H."/>
        </authorList>
    </citation>
    <scope>NUCLEOTIDE SEQUENCE</scope>
    <source>
        <strain evidence="1">ECLA1</strain>
    </source>
</reference>
<keyword evidence="2" id="KW-1185">Reference proteome</keyword>
<gene>
    <name evidence="1" type="ORF">RRG08_064522</name>
</gene>
<evidence type="ECO:0000313" key="1">
    <source>
        <dbReference type="EMBL" id="KAK3727057.1"/>
    </source>
</evidence>
<dbReference type="Proteomes" id="UP001283361">
    <property type="component" value="Unassembled WGS sequence"/>
</dbReference>
<evidence type="ECO:0000313" key="2">
    <source>
        <dbReference type="Proteomes" id="UP001283361"/>
    </source>
</evidence>
<dbReference type="EMBL" id="JAWDGP010007260">
    <property type="protein sequence ID" value="KAK3727057.1"/>
    <property type="molecule type" value="Genomic_DNA"/>
</dbReference>
<sequence length="66" mass="7303">MAVKISRHIWPGRANQMTAGMLLISSDYRSFSQLDSATTQGKDAGQRGFCLAPVPKTQLISYLEQM</sequence>
<accession>A0AAE0XYZ6</accession>
<comment type="caution">
    <text evidence="1">The sequence shown here is derived from an EMBL/GenBank/DDBJ whole genome shotgun (WGS) entry which is preliminary data.</text>
</comment>